<dbReference type="InterPro" id="IPR018711">
    <property type="entry name" value="NAGPA"/>
</dbReference>
<keyword evidence="3" id="KW-1185">Reference proteome</keyword>
<evidence type="ECO:0000259" key="1">
    <source>
        <dbReference type="Pfam" id="PF09992"/>
    </source>
</evidence>
<dbReference type="AlphaFoldDB" id="A0A518K6U7"/>
<reference evidence="2 3" key="1">
    <citation type="submission" date="2019-02" db="EMBL/GenBank/DDBJ databases">
        <title>Deep-cultivation of Planctomycetes and their phenomic and genomic characterization uncovers novel biology.</title>
        <authorList>
            <person name="Wiegand S."/>
            <person name="Jogler M."/>
            <person name="Boedeker C."/>
            <person name="Pinto D."/>
            <person name="Vollmers J."/>
            <person name="Rivas-Marin E."/>
            <person name="Kohn T."/>
            <person name="Peeters S.H."/>
            <person name="Heuer A."/>
            <person name="Rast P."/>
            <person name="Oberbeckmann S."/>
            <person name="Bunk B."/>
            <person name="Jeske O."/>
            <person name="Meyerdierks A."/>
            <person name="Storesund J.E."/>
            <person name="Kallscheuer N."/>
            <person name="Luecker S."/>
            <person name="Lage O.M."/>
            <person name="Pohl T."/>
            <person name="Merkel B.J."/>
            <person name="Hornburger P."/>
            <person name="Mueller R.-W."/>
            <person name="Bruemmer F."/>
            <person name="Labrenz M."/>
            <person name="Spormann A.M."/>
            <person name="Op den Camp H."/>
            <person name="Overmann J."/>
            <person name="Amann R."/>
            <person name="Jetten M.S.M."/>
            <person name="Mascher T."/>
            <person name="Medema M.H."/>
            <person name="Devos D.P."/>
            <person name="Kaster A.-K."/>
            <person name="Ovreas L."/>
            <person name="Rohde M."/>
            <person name="Galperin M.Y."/>
            <person name="Jogler C."/>
        </authorList>
    </citation>
    <scope>NUCLEOTIDE SEQUENCE [LARGE SCALE GENOMIC DNA]</scope>
    <source>
        <strain evidence="2 3">Spa11</strain>
    </source>
</reference>
<proteinExistence type="predicted"/>
<evidence type="ECO:0000313" key="2">
    <source>
        <dbReference type="EMBL" id="QDV73508.1"/>
    </source>
</evidence>
<dbReference type="PANTHER" id="PTHR40446:SF2">
    <property type="entry name" value="N-ACETYLGLUCOSAMINE-1-PHOSPHODIESTER ALPHA-N-ACETYLGLUCOSAMINIDASE"/>
    <property type="match status" value="1"/>
</dbReference>
<organism evidence="2 3">
    <name type="scientific">Botrimarina mediterranea</name>
    <dbReference type="NCBI Taxonomy" id="2528022"/>
    <lineage>
        <taxon>Bacteria</taxon>
        <taxon>Pseudomonadati</taxon>
        <taxon>Planctomycetota</taxon>
        <taxon>Planctomycetia</taxon>
        <taxon>Pirellulales</taxon>
        <taxon>Lacipirellulaceae</taxon>
        <taxon>Botrimarina</taxon>
    </lineage>
</organism>
<dbReference type="Proteomes" id="UP000316426">
    <property type="component" value="Chromosome"/>
</dbReference>
<gene>
    <name evidence="2" type="ORF">Spa11_17050</name>
</gene>
<dbReference type="Pfam" id="PF09992">
    <property type="entry name" value="NAGPA"/>
    <property type="match status" value="1"/>
</dbReference>
<dbReference type="KEGG" id="bmei:Spa11_17050"/>
<protein>
    <recommendedName>
        <fullName evidence="1">Phosphodiester glycosidase domain-containing protein</fullName>
    </recommendedName>
</protein>
<dbReference type="PANTHER" id="PTHR40446">
    <property type="entry name" value="N-ACETYLGLUCOSAMINE-1-PHOSPHODIESTER ALPHA-N-ACETYLGLUCOSAMINIDASE"/>
    <property type="match status" value="1"/>
</dbReference>
<evidence type="ECO:0000313" key="3">
    <source>
        <dbReference type="Proteomes" id="UP000316426"/>
    </source>
</evidence>
<sequence>MANGSKCALGLVAAWVVLLVGVVSPTPAAVIPTNLLPYTQVAEPFYGITHYQIFQPYNAPASAPFPREVAIHLVEIDASAPGIEFLGTPGNGATSNEYTRTTTSTFVANNDLAVGINGDFFTTNTGITANVNGLGVSNGDIVSGPGGSGNSLVTFADQSASIITSSTIPAGAWNAVSGNQRLVNNGLNVTPSGSYTTTLNPHTAVGVDAETGNVFFMLVDGRQGDFSGGMRTDEMADLFIDFGVDNAINLDGGGSSTLVFADGIGGASRVVNSPSDNATPQRPGGERLVANHFGVAAIPNPAYVPIPAPARPPVANTDPLLVNLTIFDDFEANEGRFNQAPTFSGSTLGITAASTAERVTGDAQMGDARQKLTLVRDSRTTGARVRHVSGGANPLNNREIEDGELRAMGTEGFVGYFLKTTEPDLMVSLGLDDGFAQGVTGTEIATSLPVIADGEWHLYEWDLSDAAMWNNFAGGNGTINGPGAYIDSIMLFPGASTANTTFDVFIDTVAYNPYGSLALLAIPEPTNATLVASMLLMSLTSRAATRRR</sequence>
<dbReference type="RefSeq" id="WP_197529833.1">
    <property type="nucleotide sequence ID" value="NZ_CP036349.1"/>
</dbReference>
<accession>A0A518K6U7</accession>
<dbReference type="EMBL" id="CP036349">
    <property type="protein sequence ID" value="QDV73508.1"/>
    <property type="molecule type" value="Genomic_DNA"/>
</dbReference>
<name>A0A518K6U7_9BACT</name>
<feature type="domain" description="Phosphodiester glycosidase" evidence="1">
    <location>
        <begin position="112"/>
        <end position="295"/>
    </location>
</feature>